<keyword evidence="3" id="KW-1185">Reference proteome</keyword>
<dbReference type="Proteomes" id="UP001151760">
    <property type="component" value="Unassembled WGS sequence"/>
</dbReference>
<reference evidence="2" key="1">
    <citation type="journal article" date="2022" name="Int. J. Mol. Sci.">
        <title>Draft Genome of Tanacetum Coccineum: Genomic Comparison of Closely Related Tanacetum-Family Plants.</title>
        <authorList>
            <person name="Yamashiro T."/>
            <person name="Shiraishi A."/>
            <person name="Nakayama K."/>
            <person name="Satake H."/>
        </authorList>
    </citation>
    <scope>NUCLEOTIDE SEQUENCE</scope>
</reference>
<protein>
    <submittedName>
        <fullName evidence="2">Uncharacterized protein</fullName>
    </submittedName>
</protein>
<evidence type="ECO:0000313" key="2">
    <source>
        <dbReference type="EMBL" id="GJS90814.1"/>
    </source>
</evidence>
<dbReference type="EMBL" id="BQNB010011457">
    <property type="protein sequence ID" value="GJS90814.1"/>
    <property type="molecule type" value="Genomic_DNA"/>
</dbReference>
<sequence>MDNRRPRTSSFSPSSRSSTTRTSYRPQRPKKIMKSIWVKKGSTVDHKHTSTTWLLWKYTEAEYVAAASCCAQRLINVVKVHTYDNVADLLTKGFDLAI</sequence>
<proteinExistence type="predicted"/>
<feature type="compositionally biased region" description="Low complexity" evidence="1">
    <location>
        <begin position="8"/>
        <end position="26"/>
    </location>
</feature>
<accession>A0ABQ4ZKQ3</accession>
<gene>
    <name evidence="2" type="ORF">Tco_0773450</name>
</gene>
<evidence type="ECO:0000313" key="3">
    <source>
        <dbReference type="Proteomes" id="UP001151760"/>
    </source>
</evidence>
<reference evidence="2" key="2">
    <citation type="submission" date="2022-01" db="EMBL/GenBank/DDBJ databases">
        <authorList>
            <person name="Yamashiro T."/>
            <person name="Shiraishi A."/>
            <person name="Satake H."/>
            <person name="Nakayama K."/>
        </authorList>
    </citation>
    <scope>NUCLEOTIDE SEQUENCE</scope>
</reference>
<organism evidence="2 3">
    <name type="scientific">Tanacetum coccineum</name>
    <dbReference type="NCBI Taxonomy" id="301880"/>
    <lineage>
        <taxon>Eukaryota</taxon>
        <taxon>Viridiplantae</taxon>
        <taxon>Streptophyta</taxon>
        <taxon>Embryophyta</taxon>
        <taxon>Tracheophyta</taxon>
        <taxon>Spermatophyta</taxon>
        <taxon>Magnoliopsida</taxon>
        <taxon>eudicotyledons</taxon>
        <taxon>Gunneridae</taxon>
        <taxon>Pentapetalae</taxon>
        <taxon>asterids</taxon>
        <taxon>campanulids</taxon>
        <taxon>Asterales</taxon>
        <taxon>Asteraceae</taxon>
        <taxon>Asteroideae</taxon>
        <taxon>Anthemideae</taxon>
        <taxon>Anthemidinae</taxon>
        <taxon>Tanacetum</taxon>
    </lineage>
</organism>
<comment type="caution">
    <text evidence="2">The sequence shown here is derived from an EMBL/GenBank/DDBJ whole genome shotgun (WGS) entry which is preliminary data.</text>
</comment>
<feature type="region of interest" description="Disordered" evidence="1">
    <location>
        <begin position="1"/>
        <end position="29"/>
    </location>
</feature>
<name>A0ABQ4ZKQ3_9ASTR</name>
<evidence type="ECO:0000256" key="1">
    <source>
        <dbReference type="SAM" id="MobiDB-lite"/>
    </source>
</evidence>